<name>A0A0L0T1E8_ALLM3</name>
<dbReference type="EMBL" id="GG745357">
    <property type="protein sequence ID" value="KNE68576.1"/>
    <property type="molecule type" value="Genomic_DNA"/>
</dbReference>
<feature type="compositionally biased region" description="Polar residues" evidence="1">
    <location>
        <begin position="14"/>
        <end position="23"/>
    </location>
</feature>
<feature type="compositionally biased region" description="Pro residues" evidence="1">
    <location>
        <begin position="76"/>
        <end position="85"/>
    </location>
</feature>
<accession>A0A0L0T1E8</accession>
<dbReference type="VEuPathDB" id="FungiDB:AMAG_12746"/>
<gene>
    <name evidence="2" type="ORF">AMAG_12746</name>
</gene>
<keyword evidence="3" id="KW-1185">Reference proteome</keyword>
<dbReference type="OrthoDB" id="8117402at2759"/>
<reference evidence="3" key="2">
    <citation type="submission" date="2009-11" db="EMBL/GenBank/DDBJ databases">
        <title>The Genome Sequence of Allomyces macrogynus strain ATCC 38327.</title>
        <authorList>
            <consortium name="The Broad Institute Genome Sequencing Platform"/>
            <person name="Russ C."/>
            <person name="Cuomo C."/>
            <person name="Shea T."/>
            <person name="Young S.K."/>
            <person name="Zeng Q."/>
            <person name="Koehrsen M."/>
            <person name="Haas B."/>
            <person name="Borodovsky M."/>
            <person name="Guigo R."/>
            <person name="Alvarado L."/>
            <person name="Berlin A."/>
            <person name="Borenstein D."/>
            <person name="Chen Z."/>
            <person name="Engels R."/>
            <person name="Freedman E."/>
            <person name="Gellesch M."/>
            <person name="Goldberg J."/>
            <person name="Griggs A."/>
            <person name="Gujja S."/>
            <person name="Heiman D."/>
            <person name="Hepburn T."/>
            <person name="Howarth C."/>
            <person name="Jen D."/>
            <person name="Larson L."/>
            <person name="Lewis B."/>
            <person name="Mehta T."/>
            <person name="Park D."/>
            <person name="Pearson M."/>
            <person name="Roberts A."/>
            <person name="Saif S."/>
            <person name="Shenoy N."/>
            <person name="Sisk P."/>
            <person name="Stolte C."/>
            <person name="Sykes S."/>
            <person name="Walk T."/>
            <person name="White J."/>
            <person name="Yandava C."/>
            <person name="Burger G."/>
            <person name="Gray M.W."/>
            <person name="Holland P.W.H."/>
            <person name="King N."/>
            <person name="Lang F.B.F."/>
            <person name="Roger A.J."/>
            <person name="Ruiz-Trillo I."/>
            <person name="Lander E."/>
            <person name="Nusbaum C."/>
        </authorList>
    </citation>
    <scope>NUCLEOTIDE SEQUENCE [LARGE SCALE GENOMIC DNA]</scope>
    <source>
        <strain evidence="3">ATCC 38327</strain>
    </source>
</reference>
<feature type="region of interest" description="Disordered" evidence="1">
    <location>
        <begin position="1"/>
        <end position="86"/>
    </location>
</feature>
<sequence length="325" mass="33141">MVDQVQVDMDRLTLLNQSPNPTARGTPWHGTGPVEFSTPDTAARNPVRPARRARTLSSPTLSNTSSTWGPRLADRPLPPPPPIPGPDVRLVVTPTHGARPLSLDSACIHFPRSGYNQTTPPTTSGLALPSGSPYPARSIPPGTPSALAPVPIDLVAQYAAHHAAMVACTTAAAAAIPPAQSPVFGTAIPPDVARHAAPRLTLTADKPLAPTPSNGDTDPFLRPVPTESVDSYAIAPSAGGSAMSVDANGASPVAASTASSLLQGMVRSPPLVRISERTADTAGSLMSIDSLTRELSDSPAASAVVMRGVTGRAAGSGVLADAMEA</sequence>
<organism evidence="2 3">
    <name type="scientific">Allomyces macrogynus (strain ATCC 38327)</name>
    <name type="common">Allomyces javanicus var. macrogynus</name>
    <dbReference type="NCBI Taxonomy" id="578462"/>
    <lineage>
        <taxon>Eukaryota</taxon>
        <taxon>Fungi</taxon>
        <taxon>Fungi incertae sedis</taxon>
        <taxon>Blastocladiomycota</taxon>
        <taxon>Blastocladiomycetes</taxon>
        <taxon>Blastocladiales</taxon>
        <taxon>Blastocladiaceae</taxon>
        <taxon>Allomyces</taxon>
    </lineage>
</organism>
<evidence type="ECO:0000313" key="3">
    <source>
        <dbReference type="Proteomes" id="UP000054350"/>
    </source>
</evidence>
<evidence type="ECO:0000256" key="1">
    <source>
        <dbReference type="SAM" id="MobiDB-lite"/>
    </source>
</evidence>
<feature type="compositionally biased region" description="Low complexity" evidence="1">
    <location>
        <begin position="55"/>
        <end position="71"/>
    </location>
</feature>
<reference evidence="2 3" key="1">
    <citation type="submission" date="2009-11" db="EMBL/GenBank/DDBJ databases">
        <title>Annotation of Allomyces macrogynus ATCC 38327.</title>
        <authorList>
            <consortium name="The Broad Institute Genome Sequencing Platform"/>
            <person name="Russ C."/>
            <person name="Cuomo C."/>
            <person name="Burger G."/>
            <person name="Gray M.W."/>
            <person name="Holland P.W.H."/>
            <person name="King N."/>
            <person name="Lang F.B.F."/>
            <person name="Roger A.J."/>
            <person name="Ruiz-Trillo I."/>
            <person name="Young S.K."/>
            <person name="Zeng Q."/>
            <person name="Gargeya S."/>
            <person name="Fitzgerald M."/>
            <person name="Haas B."/>
            <person name="Abouelleil A."/>
            <person name="Alvarado L."/>
            <person name="Arachchi H.M."/>
            <person name="Berlin A."/>
            <person name="Chapman S.B."/>
            <person name="Gearin G."/>
            <person name="Goldberg J."/>
            <person name="Griggs A."/>
            <person name="Gujja S."/>
            <person name="Hansen M."/>
            <person name="Heiman D."/>
            <person name="Howarth C."/>
            <person name="Larimer J."/>
            <person name="Lui A."/>
            <person name="MacDonald P.J.P."/>
            <person name="McCowen C."/>
            <person name="Montmayeur A."/>
            <person name="Murphy C."/>
            <person name="Neiman D."/>
            <person name="Pearson M."/>
            <person name="Priest M."/>
            <person name="Roberts A."/>
            <person name="Saif S."/>
            <person name="Shea T."/>
            <person name="Sisk P."/>
            <person name="Stolte C."/>
            <person name="Sykes S."/>
            <person name="Wortman J."/>
            <person name="Nusbaum C."/>
            <person name="Birren B."/>
        </authorList>
    </citation>
    <scope>NUCLEOTIDE SEQUENCE [LARGE SCALE GENOMIC DNA]</scope>
    <source>
        <strain evidence="2 3">ATCC 38327</strain>
    </source>
</reference>
<proteinExistence type="predicted"/>
<protein>
    <submittedName>
        <fullName evidence="2">Uncharacterized protein</fullName>
    </submittedName>
</protein>
<dbReference type="Proteomes" id="UP000054350">
    <property type="component" value="Unassembled WGS sequence"/>
</dbReference>
<dbReference type="AlphaFoldDB" id="A0A0L0T1E8"/>
<evidence type="ECO:0000313" key="2">
    <source>
        <dbReference type="EMBL" id="KNE68576.1"/>
    </source>
</evidence>